<reference evidence="2 3" key="1">
    <citation type="submission" date="2020-08" db="EMBL/GenBank/DDBJ databases">
        <title>Genomic Encyclopedia of Type Strains, Phase III (KMG-III): the genomes of soil and plant-associated and newly described type strains.</title>
        <authorList>
            <person name="Whitman W."/>
        </authorList>
    </citation>
    <scope>NUCLEOTIDE SEQUENCE [LARGE SCALE GENOMIC DNA]</scope>
    <source>
        <strain evidence="2 3">CECT 3146</strain>
    </source>
</reference>
<evidence type="ECO:0000313" key="2">
    <source>
        <dbReference type="EMBL" id="MBB5109987.1"/>
    </source>
</evidence>
<proteinExistence type="predicted"/>
<organism evidence="2 3">
    <name type="scientific">Streptomyces spectabilis</name>
    <dbReference type="NCBI Taxonomy" id="68270"/>
    <lineage>
        <taxon>Bacteria</taxon>
        <taxon>Bacillati</taxon>
        <taxon>Actinomycetota</taxon>
        <taxon>Actinomycetes</taxon>
        <taxon>Kitasatosporales</taxon>
        <taxon>Streptomycetaceae</taxon>
        <taxon>Streptomyces</taxon>
    </lineage>
</organism>
<dbReference type="SUPFAM" id="SSF52540">
    <property type="entry name" value="P-loop containing nucleoside triphosphate hydrolases"/>
    <property type="match status" value="1"/>
</dbReference>
<dbReference type="Gene3D" id="3.40.50.300">
    <property type="entry name" value="P-loop containing nucleotide triphosphate hydrolases"/>
    <property type="match status" value="1"/>
</dbReference>
<dbReference type="InterPro" id="IPR025669">
    <property type="entry name" value="AAA_dom"/>
</dbReference>
<gene>
    <name evidence="2" type="ORF">FHS40_009117</name>
</gene>
<dbReference type="Proteomes" id="UP000549009">
    <property type="component" value="Unassembled WGS sequence"/>
</dbReference>
<dbReference type="CDD" id="cd02042">
    <property type="entry name" value="ParAB_family"/>
    <property type="match status" value="1"/>
</dbReference>
<name>A0A7W8B6Z1_STRST</name>
<dbReference type="InterPro" id="IPR050678">
    <property type="entry name" value="DNA_Partitioning_ATPase"/>
</dbReference>
<accession>A0A7W8B6Z1</accession>
<dbReference type="PANTHER" id="PTHR13696:SF99">
    <property type="entry name" value="COBYRINIC ACID AC-DIAMIDE SYNTHASE"/>
    <property type="match status" value="1"/>
</dbReference>
<dbReference type="InterPro" id="IPR027417">
    <property type="entry name" value="P-loop_NTPase"/>
</dbReference>
<dbReference type="RefSeq" id="WP_184927078.1">
    <property type="nucleotide sequence ID" value="NZ_BMSQ01000064.1"/>
</dbReference>
<sequence>MALRTVKLGVVDLKQVKAVLRRRLQLMSEGVHDRKVIVIVNGKGGVGKSSLAAALSAALSKTGLKVLLVEIDEQGNQDEDLGTAASGLADDGHAQAAALLEGKPFEPVGEARPNLSVIPGGPALQDVIEELYCQRRVAVNSGDPEDQFAWMGMYAAAIDPVRHLYDVIILDVAPGSEPLQLQALVAGDMTLVPTRSDPSSRKGLRTVARRFAQARQLNPLLRLLGVVIFATASSATRVQKKIKNQLAEDLNGAAPVMDQTIRHVEAAAVACRTHGAVPQELAVDTTADLDPAVRRSLRALAGDYRSLALEVLQAKAALDQETTQKKGAA</sequence>
<evidence type="ECO:0000259" key="1">
    <source>
        <dbReference type="Pfam" id="PF13614"/>
    </source>
</evidence>
<keyword evidence="3" id="KW-1185">Reference proteome</keyword>
<dbReference type="PANTHER" id="PTHR13696">
    <property type="entry name" value="P-LOOP CONTAINING NUCLEOSIDE TRIPHOSPHATE HYDROLASE"/>
    <property type="match status" value="1"/>
</dbReference>
<feature type="domain" description="AAA" evidence="1">
    <location>
        <begin position="35"/>
        <end position="218"/>
    </location>
</feature>
<comment type="caution">
    <text evidence="2">The sequence shown here is derived from an EMBL/GenBank/DDBJ whole genome shotgun (WGS) entry which is preliminary data.</text>
</comment>
<evidence type="ECO:0000313" key="3">
    <source>
        <dbReference type="Proteomes" id="UP000549009"/>
    </source>
</evidence>
<dbReference type="AlphaFoldDB" id="A0A7W8B6Z1"/>
<dbReference type="Pfam" id="PF13614">
    <property type="entry name" value="AAA_31"/>
    <property type="match status" value="1"/>
</dbReference>
<dbReference type="EMBL" id="JACHJD010000053">
    <property type="protein sequence ID" value="MBB5109987.1"/>
    <property type="molecule type" value="Genomic_DNA"/>
</dbReference>
<protein>
    <submittedName>
        <fullName evidence="2">Cellulose biosynthesis protein BcsQ</fullName>
    </submittedName>
</protein>